<dbReference type="Gene3D" id="3.40.50.300">
    <property type="entry name" value="P-loop containing nucleotide triphosphate hydrolases"/>
    <property type="match status" value="1"/>
</dbReference>
<keyword evidence="1" id="KW-0813">Transport</keyword>
<accession>A0A1I2KER4</accession>
<dbReference type="PROSITE" id="PS00211">
    <property type="entry name" value="ABC_TRANSPORTER_1"/>
    <property type="match status" value="1"/>
</dbReference>
<evidence type="ECO:0000313" key="6">
    <source>
        <dbReference type="Proteomes" id="UP000198897"/>
    </source>
</evidence>
<feature type="domain" description="ABC transporter" evidence="4">
    <location>
        <begin position="7"/>
        <end position="234"/>
    </location>
</feature>
<sequence length="284" mass="31768">MDMSEIINVSNVHKEFDGKRALDDLSFSIQSGETFGFLGPSGSGKTTTIKLLTAQEGYQSGSIQVFGRAVEDLKDPKLMRRVGVLTDNSGLYERLTVNANLQLYCQLYSVPYKRIEEVLHEVGLTGEESKVVSKLSKGMRQRVILARTILHKPELLFLDEPTSALDPVSTERIHRILRTLNEEGTTIFLTTHDMYEAERICDRVAFLNKGHIQLQGPPRELRVSHSNSSITLLLKDGREQLVGNDHEGAEHIREVIANQQLASVHSNEPSLGDIFARVTGKELF</sequence>
<evidence type="ECO:0000259" key="4">
    <source>
        <dbReference type="PROSITE" id="PS50893"/>
    </source>
</evidence>
<dbReference type="InterPro" id="IPR003439">
    <property type="entry name" value="ABC_transporter-like_ATP-bd"/>
</dbReference>
<reference evidence="6" key="1">
    <citation type="submission" date="2016-10" db="EMBL/GenBank/DDBJ databases">
        <authorList>
            <person name="Varghese N."/>
            <person name="Submissions S."/>
        </authorList>
    </citation>
    <scope>NUCLEOTIDE SEQUENCE [LARGE SCALE GENOMIC DNA]</scope>
    <source>
        <strain evidence="6">FP5</strain>
    </source>
</reference>
<dbReference type="PANTHER" id="PTHR42711">
    <property type="entry name" value="ABC TRANSPORTER ATP-BINDING PROTEIN"/>
    <property type="match status" value="1"/>
</dbReference>
<dbReference type="InterPro" id="IPR003593">
    <property type="entry name" value="AAA+_ATPase"/>
</dbReference>
<proteinExistence type="predicted"/>
<keyword evidence="3 5" id="KW-0067">ATP-binding</keyword>
<name>A0A1I2KER4_9BACI</name>
<dbReference type="CDD" id="cd03230">
    <property type="entry name" value="ABC_DR_subfamily_A"/>
    <property type="match status" value="1"/>
</dbReference>
<dbReference type="PROSITE" id="PS50893">
    <property type="entry name" value="ABC_TRANSPORTER_2"/>
    <property type="match status" value="1"/>
</dbReference>
<dbReference type="Proteomes" id="UP000198897">
    <property type="component" value="Unassembled WGS sequence"/>
</dbReference>
<keyword evidence="2" id="KW-0547">Nucleotide-binding</keyword>
<evidence type="ECO:0000313" key="5">
    <source>
        <dbReference type="EMBL" id="SFF64799.1"/>
    </source>
</evidence>
<evidence type="ECO:0000256" key="1">
    <source>
        <dbReference type="ARBA" id="ARBA00022448"/>
    </source>
</evidence>
<evidence type="ECO:0000256" key="2">
    <source>
        <dbReference type="ARBA" id="ARBA00022741"/>
    </source>
</evidence>
<organism evidence="5 6">
    <name type="scientific">Halobacillus alkaliphilus</name>
    <dbReference type="NCBI Taxonomy" id="396056"/>
    <lineage>
        <taxon>Bacteria</taxon>
        <taxon>Bacillati</taxon>
        <taxon>Bacillota</taxon>
        <taxon>Bacilli</taxon>
        <taxon>Bacillales</taxon>
        <taxon>Bacillaceae</taxon>
        <taxon>Halobacillus</taxon>
    </lineage>
</organism>
<dbReference type="PANTHER" id="PTHR42711:SF13">
    <property type="entry name" value="ABC TRANSPORTER, ATP-BINDING PROTEIN"/>
    <property type="match status" value="1"/>
</dbReference>
<evidence type="ECO:0000256" key="3">
    <source>
        <dbReference type="ARBA" id="ARBA00022840"/>
    </source>
</evidence>
<protein>
    <submittedName>
        <fullName evidence="5">ABC-2 type transport system ATP-binding protein</fullName>
    </submittedName>
</protein>
<dbReference type="Pfam" id="PF00005">
    <property type="entry name" value="ABC_tran"/>
    <property type="match status" value="1"/>
</dbReference>
<keyword evidence="6" id="KW-1185">Reference proteome</keyword>
<dbReference type="EMBL" id="FOOG01000004">
    <property type="protein sequence ID" value="SFF64799.1"/>
    <property type="molecule type" value="Genomic_DNA"/>
</dbReference>
<dbReference type="InterPro" id="IPR050763">
    <property type="entry name" value="ABC_transporter_ATP-binding"/>
</dbReference>
<gene>
    <name evidence="5" type="ORF">SAMN05216353_10475</name>
</gene>
<dbReference type="SMART" id="SM00382">
    <property type="entry name" value="AAA"/>
    <property type="match status" value="1"/>
</dbReference>
<dbReference type="GO" id="GO:0016887">
    <property type="term" value="F:ATP hydrolysis activity"/>
    <property type="evidence" value="ECO:0007669"/>
    <property type="project" value="InterPro"/>
</dbReference>
<dbReference type="SUPFAM" id="SSF52540">
    <property type="entry name" value="P-loop containing nucleoside triphosphate hydrolases"/>
    <property type="match status" value="1"/>
</dbReference>
<dbReference type="InterPro" id="IPR027417">
    <property type="entry name" value="P-loop_NTPase"/>
</dbReference>
<dbReference type="GO" id="GO:0005524">
    <property type="term" value="F:ATP binding"/>
    <property type="evidence" value="ECO:0007669"/>
    <property type="project" value="UniProtKB-KW"/>
</dbReference>
<dbReference type="InterPro" id="IPR017871">
    <property type="entry name" value="ABC_transporter-like_CS"/>
</dbReference>
<dbReference type="AlphaFoldDB" id="A0A1I2KER4"/>